<proteinExistence type="predicted"/>
<reference evidence="5 6" key="1">
    <citation type="journal article" date="2024" name="G3 (Bethesda)">
        <title>Genome assembly of Hibiscus sabdariffa L. provides insights into metabolisms of medicinal natural products.</title>
        <authorList>
            <person name="Kim T."/>
        </authorList>
    </citation>
    <scope>NUCLEOTIDE SEQUENCE [LARGE SCALE GENOMIC DNA]</scope>
    <source>
        <strain evidence="5">TK-2024</strain>
        <tissue evidence="5">Old leaves</tissue>
    </source>
</reference>
<evidence type="ECO:0000256" key="4">
    <source>
        <dbReference type="SAM" id="Phobius"/>
    </source>
</evidence>
<sequence length="184" mass="20572">MNRKSENHCWATRTKREHSRKNKISRRISDDESVIEMLPCAVFPSPTRLVATFAIFVFLIVFAGSATNDSQVKCSRTCVAENCNSVGIRYGKYCGVGWSGCPGEKPCDDLDACCKIHDECVEKKGMINVKCHEKFKSCIRKVQKSGKVGFSRNCPVQMAVPTMMQGMDMAILFSRLGSAHYDEL</sequence>
<dbReference type="PROSITE" id="PS00118">
    <property type="entry name" value="PA2_HIS"/>
    <property type="match status" value="1"/>
</dbReference>
<evidence type="ECO:0000256" key="2">
    <source>
        <dbReference type="ARBA" id="ARBA00022525"/>
    </source>
</evidence>
<keyword evidence="2" id="KW-0964">Secreted</keyword>
<keyword evidence="4" id="KW-0812">Transmembrane</keyword>
<keyword evidence="4" id="KW-1133">Transmembrane helix</keyword>
<dbReference type="InterPro" id="IPR036444">
    <property type="entry name" value="PLipase_A2_dom_sf"/>
</dbReference>
<gene>
    <name evidence="5" type="ORF">V6N12_039015</name>
</gene>
<dbReference type="PANTHER" id="PTHR11716:SF99">
    <property type="entry name" value="PHOSPHOLIPASE A2-DELTA-RELATED"/>
    <property type="match status" value="1"/>
</dbReference>
<keyword evidence="4" id="KW-0472">Membrane</keyword>
<dbReference type="Proteomes" id="UP001472677">
    <property type="component" value="Unassembled WGS sequence"/>
</dbReference>
<protein>
    <recommendedName>
        <fullName evidence="7">Phospholipase A2 homolog 1</fullName>
    </recommendedName>
</protein>
<organism evidence="5 6">
    <name type="scientific">Hibiscus sabdariffa</name>
    <name type="common">roselle</name>
    <dbReference type="NCBI Taxonomy" id="183260"/>
    <lineage>
        <taxon>Eukaryota</taxon>
        <taxon>Viridiplantae</taxon>
        <taxon>Streptophyta</taxon>
        <taxon>Embryophyta</taxon>
        <taxon>Tracheophyta</taxon>
        <taxon>Spermatophyta</taxon>
        <taxon>Magnoliopsida</taxon>
        <taxon>eudicotyledons</taxon>
        <taxon>Gunneridae</taxon>
        <taxon>Pentapetalae</taxon>
        <taxon>rosids</taxon>
        <taxon>malvids</taxon>
        <taxon>Malvales</taxon>
        <taxon>Malvaceae</taxon>
        <taxon>Malvoideae</taxon>
        <taxon>Hibiscus</taxon>
    </lineage>
</organism>
<dbReference type="InterPro" id="IPR001211">
    <property type="entry name" value="PLA2"/>
</dbReference>
<dbReference type="InterPro" id="IPR033113">
    <property type="entry name" value="PLA2_histidine"/>
</dbReference>
<dbReference type="EMBL" id="JBBPBM010000020">
    <property type="protein sequence ID" value="KAK8550299.1"/>
    <property type="molecule type" value="Genomic_DNA"/>
</dbReference>
<comment type="subcellular location">
    <subcellularLocation>
        <location evidence="1">Secreted</location>
    </subcellularLocation>
</comment>
<evidence type="ECO:0000256" key="3">
    <source>
        <dbReference type="ARBA" id="ARBA00023157"/>
    </source>
</evidence>
<keyword evidence="6" id="KW-1185">Reference proteome</keyword>
<dbReference type="PANTHER" id="PTHR11716">
    <property type="entry name" value="PHOSPHOLIPASE A2 FAMILY MEMBER"/>
    <property type="match status" value="1"/>
</dbReference>
<keyword evidence="3" id="KW-1015">Disulfide bond</keyword>
<dbReference type="Gene3D" id="1.20.90.10">
    <property type="entry name" value="Phospholipase A2 domain"/>
    <property type="match status" value="1"/>
</dbReference>
<evidence type="ECO:0000313" key="6">
    <source>
        <dbReference type="Proteomes" id="UP001472677"/>
    </source>
</evidence>
<evidence type="ECO:0000313" key="5">
    <source>
        <dbReference type="EMBL" id="KAK8550299.1"/>
    </source>
</evidence>
<comment type="caution">
    <text evidence="5">The sequence shown here is derived from an EMBL/GenBank/DDBJ whole genome shotgun (WGS) entry which is preliminary data.</text>
</comment>
<dbReference type="CDD" id="cd04706">
    <property type="entry name" value="PLA2_plant"/>
    <property type="match status" value="1"/>
</dbReference>
<accession>A0ABR2E0L7</accession>
<evidence type="ECO:0000256" key="1">
    <source>
        <dbReference type="ARBA" id="ARBA00004613"/>
    </source>
</evidence>
<name>A0ABR2E0L7_9ROSI</name>
<feature type="transmembrane region" description="Helical" evidence="4">
    <location>
        <begin position="47"/>
        <end position="66"/>
    </location>
</feature>
<evidence type="ECO:0008006" key="7">
    <source>
        <dbReference type="Google" id="ProtNLM"/>
    </source>
</evidence>
<dbReference type="SUPFAM" id="SSF48619">
    <property type="entry name" value="Phospholipase A2, PLA2"/>
    <property type="match status" value="1"/>
</dbReference>